<reference evidence="1" key="1">
    <citation type="submission" date="2021-06" db="EMBL/GenBank/DDBJ databases">
        <authorList>
            <person name="Kallberg Y."/>
            <person name="Tangrot J."/>
            <person name="Rosling A."/>
        </authorList>
    </citation>
    <scope>NUCLEOTIDE SEQUENCE</scope>
    <source>
        <strain evidence="1">BR232B</strain>
    </source>
</reference>
<name>A0A9N8YRG5_9GLOM</name>
<dbReference type="Proteomes" id="UP000789739">
    <property type="component" value="Unassembled WGS sequence"/>
</dbReference>
<evidence type="ECO:0000313" key="1">
    <source>
        <dbReference type="EMBL" id="CAG8451310.1"/>
    </source>
</evidence>
<organism evidence="1 2">
    <name type="scientific">Paraglomus brasilianum</name>
    <dbReference type="NCBI Taxonomy" id="144538"/>
    <lineage>
        <taxon>Eukaryota</taxon>
        <taxon>Fungi</taxon>
        <taxon>Fungi incertae sedis</taxon>
        <taxon>Mucoromycota</taxon>
        <taxon>Glomeromycotina</taxon>
        <taxon>Glomeromycetes</taxon>
        <taxon>Paraglomerales</taxon>
        <taxon>Paraglomeraceae</taxon>
        <taxon>Paraglomus</taxon>
    </lineage>
</organism>
<comment type="caution">
    <text evidence="1">The sequence shown here is derived from an EMBL/GenBank/DDBJ whole genome shotgun (WGS) entry which is preliminary data.</text>
</comment>
<keyword evidence="2" id="KW-1185">Reference proteome</keyword>
<evidence type="ECO:0000313" key="2">
    <source>
        <dbReference type="Proteomes" id="UP000789739"/>
    </source>
</evidence>
<accession>A0A9N8YRG5</accession>
<gene>
    <name evidence="1" type="ORF">PBRASI_LOCUS50</name>
</gene>
<dbReference type="EMBL" id="CAJVPI010000002">
    <property type="protein sequence ID" value="CAG8451310.1"/>
    <property type="molecule type" value="Genomic_DNA"/>
</dbReference>
<proteinExistence type="predicted"/>
<dbReference type="AlphaFoldDB" id="A0A9N8YRG5"/>
<protein>
    <submittedName>
        <fullName evidence="1">6800_t:CDS:1</fullName>
    </submittedName>
</protein>
<sequence>MLNNYLYPNLVKHLEFDDAQSNTANKRELETNLFDSLANKVYEQENREIDFAFAKRRWLLRTTGKRTEPCQYTKED</sequence>